<sequence>MSGKITPQNNSANQQNANKGTSGVNRQYAQAQGNRGAQLNPNNQSKK</sequence>
<feature type="compositionally biased region" description="Low complexity" evidence="1">
    <location>
        <begin position="8"/>
        <end position="18"/>
    </location>
</feature>
<dbReference type="EMBL" id="BAAFHN010000003">
    <property type="protein sequence ID" value="GAB0172199.1"/>
    <property type="molecule type" value="Genomic_DNA"/>
</dbReference>
<dbReference type="RefSeq" id="WP_194147201.1">
    <property type="nucleotide sequence ID" value="NZ_BAAFHN010000003.1"/>
</dbReference>
<proteinExistence type="predicted"/>
<evidence type="ECO:0000256" key="1">
    <source>
        <dbReference type="SAM" id="MobiDB-lite"/>
    </source>
</evidence>
<evidence type="ECO:0008006" key="4">
    <source>
        <dbReference type="Google" id="ProtNLM"/>
    </source>
</evidence>
<keyword evidence="3" id="KW-1185">Reference proteome</keyword>
<feature type="compositionally biased region" description="Polar residues" evidence="1">
    <location>
        <begin position="19"/>
        <end position="47"/>
    </location>
</feature>
<dbReference type="Proteomes" id="UP001562457">
    <property type="component" value="Unassembled WGS sequence"/>
</dbReference>
<gene>
    <name evidence="2" type="ORF">NHP164001_02120</name>
</gene>
<name>A0ABQ0D1H9_9HELI</name>
<protein>
    <recommendedName>
        <fullName evidence="4">Alpha-amylase</fullName>
    </recommendedName>
</protein>
<comment type="caution">
    <text evidence="2">The sequence shown here is derived from an EMBL/GenBank/DDBJ whole genome shotgun (WGS) entry which is preliminary data.</text>
</comment>
<evidence type="ECO:0000313" key="2">
    <source>
        <dbReference type="EMBL" id="GAB0172199.1"/>
    </source>
</evidence>
<accession>A0ABQ0D1H9</accession>
<organism evidence="2 3">
    <name type="scientific">Helicobacter trogontum</name>
    <dbReference type="NCBI Taxonomy" id="50960"/>
    <lineage>
        <taxon>Bacteria</taxon>
        <taxon>Pseudomonadati</taxon>
        <taxon>Campylobacterota</taxon>
        <taxon>Epsilonproteobacteria</taxon>
        <taxon>Campylobacterales</taxon>
        <taxon>Helicobacteraceae</taxon>
        <taxon>Helicobacter</taxon>
    </lineage>
</organism>
<evidence type="ECO:0000313" key="3">
    <source>
        <dbReference type="Proteomes" id="UP001562457"/>
    </source>
</evidence>
<reference evidence="2 3" key="1">
    <citation type="submission" date="2024-06" db="EMBL/GenBank/DDBJ databases">
        <title>Draft genome sequence of Helicobacter trogontum NHP16-4001.</title>
        <authorList>
            <person name="Rimbara E."/>
            <person name="Suzuki M."/>
        </authorList>
    </citation>
    <scope>NUCLEOTIDE SEQUENCE [LARGE SCALE GENOMIC DNA]</scope>
    <source>
        <strain evidence="2 3">NHP16-4001</strain>
    </source>
</reference>
<feature type="region of interest" description="Disordered" evidence="1">
    <location>
        <begin position="1"/>
        <end position="47"/>
    </location>
</feature>